<keyword evidence="3" id="KW-1185">Reference proteome</keyword>
<evidence type="ECO:0000313" key="2">
    <source>
        <dbReference type="EMBL" id="GAA3711326.1"/>
    </source>
</evidence>
<evidence type="ECO:0008006" key="4">
    <source>
        <dbReference type="Google" id="ProtNLM"/>
    </source>
</evidence>
<feature type="signal peptide" evidence="1">
    <location>
        <begin position="1"/>
        <end position="24"/>
    </location>
</feature>
<name>A0ABP7DZU4_9GAMM</name>
<evidence type="ECO:0000256" key="1">
    <source>
        <dbReference type="SAM" id="SignalP"/>
    </source>
</evidence>
<comment type="caution">
    <text evidence="2">The sequence shown here is derived from an EMBL/GenBank/DDBJ whole genome shotgun (WGS) entry which is preliminary data.</text>
</comment>
<protein>
    <recommendedName>
        <fullName evidence="4">Curlin</fullName>
    </recommendedName>
</protein>
<accession>A0ABP7DZU4</accession>
<sequence length="275" mass="28347">MSMQKKTLAVLVALSVGASFGAAAEGYGNPGYGHDYKKPGYGHDYKKGGDKHYDDGSHNYNGAGNQANDDSVVIDYDKYVWKYDLDYTTFYKINKEYKINKQYNTTYQMGYTGDTKSKSYVSAYADAYNDNYAHAKQKSANLGAGLGLGLGLGVGVGFGNGEGGDGGNGLGLSWLGLSFGHGSNDGDGLGVGQGAGAGAGAGSGLGLAGLMPDQDLDQTATANANVAVYSVSQIRSGNNTVGNAAATHGINTQQAISGQSAMGQQSVNVNASMQF</sequence>
<dbReference type="Proteomes" id="UP001501479">
    <property type="component" value="Unassembled WGS sequence"/>
</dbReference>
<reference evidence="3" key="1">
    <citation type="journal article" date="2019" name="Int. J. Syst. Evol. Microbiol.">
        <title>The Global Catalogue of Microorganisms (GCM) 10K type strain sequencing project: providing services to taxonomists for standard genome sequencing and annotation.</title>
        <authorList>
            <consortium name="The Broad Institute Genomics Platform"/>
            <consortium name="The Broad Institute Genome Sequencing Center for Infectious Disease"/>
            <person name="Wu L."/>
            <person name="Ma J."/>
        </authorList>
    </citation>
    <scope>NUCLEOTIDE SEQUENCE [LARGE SCALE GENOMIC DNA]</scope>
    <source>
        <strain evidence="3">JCM 17329</strain>
    </source>
</reference>
<dbReference type="EMBL" id="BAABDS010000027">
    <property type="protein sequence ID" value="GAA3711326.1"/>
    <property type="molecule type" value="Genomic_DNA"/>
</dbReference>
<dbReference type="RefSeq" id="WP_344964455.1">
    <property type="nucleotide sequence ID" value="NZ_BAABDS010000027.1"/>
</dbReference>
<feature type="chain" id="PRO_5046377306" description="Curlin" evidence="1">
    <location>
        <begin position="25"/>
        <end position="275"/>
    </location>
</feature>
<evidence type="ECO:0000313" key="3">
    <source>
        <dbReference type="Proteomes" id="UP001501479"/>
    </source>
</evidence>
<proteinExistence type="predicted"/>
<gene>
    <name evidence="2" type="ORF">GCM10022421_18370</name>
</gene>
<keyword evidence="1" id="KW-0732">Signal</keyword>
<organism evidence="2 3">
    <name type="scientific">Oceanisphaera sediminis</name>
    <dbReference type="NCBI Taxonomy" id="981381"/>
    <lineage>
        <taxon>Bacteria</taxon>
        <taxon>Pseudomonadati</taxon>
        <taxon>Pseudomonadota</taxon>
        <taxon>Gammaproteobacteria</taxon>
        <taxon>Aeromonadales</taxon>
        <taxon>Aeromonadaceae</taxon>
        <taxon>Oceanisphaera</taxon>
    </lineage>
</organism>